<reference evidence="2 3" key="1">
    <citation type="submission" date="2017-06" db="EMBL/GenBank/DDBJ databases">
        <authorList>
            <consortium name="Pathogen Informatics"/>
        </authorList>
    </citation>
    <scope>NUCLEOTIDE SEQUENCE [LARGE SCALE GENOMIC DNA]</scope>
    <source>
        <strain evidence="2 3">NCTC13490</strain>
    </source>
</reference>
<accession>A0A239WNU6</accession>
<sequence length="193" mass="22670">MFRNVYAVGFMIFIAIMAAFFITNIFFRDVNYYRTSMTLNAFLLPFIFAVGAFLSVTAYSRWKKALSFKEAYGRAFIPMFIGGLLSIATIFLYITYVDKDTKDLLNHQYIESFRTSLEDEYQKSTKVFKPGSEEMKDVEKKYAEGKIRLAEKEKKNEDMFSGKYFLYVFAGYCAYFLILSLFFGSFFRTRSYQ</sequence>
<organism evidence="2 3">
    <name type="scientific">Chryseobacterium taklimakanense</name>
    <dbReference type="NCBI Taxonomy" id="536441"/>
    <lineage>
        <taxon>Bacteria</taxon>
        <taxon>Pseudomonadati</taxon>
        <taxon>Bacteroidota</taxon>
        <taxon>Flavobacteriia</taxon>
        <taxon>Flavobacteriales</taxon>
        <taxon>Weeksellaceae</taxon>
        <taxon>Chryseobacterium group</taxon>
        <taxon>Chryseobacterium</taxon>
    </lineage>
</organism>
<proteinExistence type="predicted"/>
<name>A0A239WNU6_9FLAO</name>
<dbReference type="EMBL" id="LT906465">
    <property type="protein sequence ID" value="SNV36285.1"/>
    <property type="molecule type" value="Genomic_DNA"/>
</dbReference>
<feature type="transmembrane region" description="Helical" evidence="1">
    <location>
        <begin position="71"/>
        <end position="96"/>
    </location>
</feature>
<evidence type="ECO:0000313" key="3">
    <source>
        <dbReference type="Proteomes" id="UP000215196"/>
    </source>
</evidence>
<keyword evidence="1" id="KW-1133">Transmembrane helix</keyword>
<keyword evidence="1" id="KW-0812">Transmembrane</keyword>
<evidence type="ECO:0008006" key="4">
    <source>
        <dbReference type="Google" id="ProtNLM"/>
    </source>
</evidence>
<evidence type="ECO:0000256" key="1">
    <source>
        <dbReference type="SAM" id="Phobius"/>
    </source>
</evidence>
<feature type="transmembrane region" description="Helical" evidence="1">
    <location>
        <begin position="7"/>
        <end position="27"/>
    </location>
</feature>
<feature type="transmembrane region" description="Helical" evidence="1">
    <location>
        <begin position="164"/>
        <end position="187"/>
    </location>
</feature>
<protein>
    <recommendedName>
        <fullName evidence="4">DUF4199 domain-containing protein</fullName>
    </recommendedName>
</protein>
<dbReference type="AlphaFoldDB" id="A0A239WNU6"/>
<dbReference type="Proteomes" id="UP000215196">
    <property type="component" value="Chromosome 1"/>
</dbReference>
<keyword evidence="3" id="KW-1185">Reference proteome</keyword>
<dbReference type="Pfam" id="PF13858">
    <property type="entry name" value="DUF4199"/>
    <property type="match status" value="1"/>
</dbReference>
<gene>
    <name evidence="2" type="ORF">SAMEA4412677_00516</name>
</gene>
<evidence type="ECO:0000313" key="2">
    <source>
        <dbReference type="EMBL" id="SNV36285.1"/>
    </source>
</evidence>
<dbReference type="InterPro" id="IPR025250">
    <property type="entry name" value="DUF4199"/>
</dbReference>
<dbReference type="RefSeq" id="WP_095070136.1">
    <property type="nucleotide sequence ID" value="NZ_LT906465.1"/>
</dbReference>
<keyword evidence="1" id="KW-0472">Membrane</keyword>
<feature type="transmembrane region" description="Helical" evidence="1">
    <location>
        <begin position="39"/>
        <end position="59"/>
    </location>
</feature>
<dbReference type="KEGG" id="ctak:4412677_00516"/>